<dbReference type="InterPro" id="IPR036388">
    <property type="entry name" value="WH-like_DNA-bd_sf"/>
</dbReference>
<evidence type="ECO:0000259" key="5">
    <source>
        <dbReference type="Pfam" id="PF04542"/>
    </source>
</evidence>
<dbReference type="Gene3D" id="1.10.10.10">
    <property type="entry name" value="Winged helix-like DNA-binding domain superfamily/Winged helix DNA-binding domain"/>
    <property type="match status" value="1"/>
</dbReference>
<dbReference type="NCBIfam" id="TIGR02937">
    <property type="entry name" value="sigma70-ECF"/>
    <property type="match status" value="1"/>
</dbReference>
<organism evidence="7 8">
    <name type="scientific">Sphingomonas aquatilis</name>
    <dbReference type="NCBI Taxonomy" id="93063"/>
    <lineage>
        <taxon>Bacteria</taxon>
        <taxon>Pseudomonadati</taxon>
        <taxon>Pseudomonadota</taxon>
        <taxon>Alphaproteobacteria</taxon>
        <taxon>Sphingomonadales</taxon>
        <taxon>Sphingomonadaceae</taxon>
        <taxon>Sphingomonas</taxon>
    </lineage>
</organism>
<evidence type="ECO:0000256" key="1">
    <source>
        <dbReference type="ARBA" id="ARBA00010641"/>
    </source>
</evidence>
<dbReference type="InterPro" id="IPR013324">
    <property type="entry name" value="RNA_pol_sigma_r3/r4-like"/>
</dbReference>
<keyword evidence="3" id="KW-0731">Sigma factor</keyword>
<evidence type="ECO:0000313" key="8">
    <source>
        <dbReference type="Proteomes" id="UP000528945"/>
    </source>
</evidence>
<dbReference type="GO" id="GO:0006352">
    <property type="term" value="P:DNA-templated transcription initiation"/>
    <property type="evidence" value="ECO:0007669"/>
    <property type="project" value="InterPro"/>
</dbReference>
<dbReference type="RefSeq" id="WP_244304922.1">
    <property type="nucleotide sequence ID" value="NZ_JACIDB010000001.1"/>
</dbReference>
<dbReference type="Gene3D" id="1.10.1740.10">
    <property type="match status" value="1"/>
</dbReference>
<comment type="similarity">
    <text evidence="1">Belongs to the sigma-70 factor family. ECF subfamily.</text>
</comment>
<dbReference type="SUPFAM" id="SSF88659">
    <property type="entry name" value="Sigma3 and sigma4 domains of RNA polymerase sigma factors"/>
    <property type="match status" value="1"/>
</dbReference>
<gene>
    <name evidence="7" type="ORF">GGR47_000515</name>
</gene>
<dbReference type="Pfam" id="PF08281">
    <property type="entry name" value="Sigma70_r4_2"/>
    <property type="match status" value="1"/>
</dbReference>
<dbReference type="PANTHER" id="PTHR43133">
    <property type="entry name" value="RNA POLYMERASE ECF-TYPE SIGMA FACTO"/>
    <property type="match status" value="1"/>
</dbReference>
<keyword evidence="4" id="KW-0804">Transcription</keyword>
<dbReference type="AlphaFoldDB" id="A0AAW3TNW8"/>
<dbReference type="GO" id="GO:0016987">
    <property type="term" value="F:sigma factor activity"/>
    <property type="evidence" value="ECO:0007669"/>
    <property type="project" value="UniProtKB-KW"/>
</dbReference>
<dbReference type="EMBL" id="JACIDB010000001">
    <property type="protein sequence ID" value="MBB3874299.1"/>
    <property type="molecule type" value="Genomic_DNA"/>
</dbReference>
<dbReference type="InterPro" id="IPR039425">
    <property type="entry name" value="RNA_pol_sigma-70-like"/>
</dbReference>
<reference evidence="7 8" key="1">
    <citation type="submission" date="2020-08" db="EMBL/GenBank/DDBJ databases">
        <title>Genomic Encyclopedia of Type Strains, Phase IV (KMG-IV): sequencing the most valuable type-strain genomes for metagenomic binning, comparative biology and taxonomic classification.</title>
        <authorList>
            <person name="Goeker M."/>
        </authorList>
    </citation>
    <scope>NUCLEOTIDE SEQUENCE [LARGE SCALE GENOMIC DNA]</scope>
    <source>
        <strain evidence="7 8">DSM 15581</strain>
    </source>
</reference>
<feature type="domain" description="RNA polymerase sigma-70 region 2" evidence="5">
    <location>
        <begin position="30"/>
        <end position="92"/>
    </location>
</feature>
<dbReference type="PANTHER" id="PTHR43133:SF63">
    <property type="entry name" value="RNA POLYMERASE SIGMA FACTOR FECI-RELATED"/>
    <property type="match status" value="1"/>
</dbReference>
<dbReference type="Pfam" id="PF04542">
    <property type="entry name" value="Sigma70_r2"/>
    <property type="match status" value="1"/>
</dbReference>
<evidence type="ECO:0000256" key="2">
    <source>
        <dbReference type="ARBA" id="ARBA00023015"/>
    </source>
</evidence>
<evidence type="ECO:0000259" key="6">
    <source>
        <dbReference type="Pfam" id="PF08281"/>
    </source>
</evidence>
<dbReference type="GO" id="GO:0003677">
    <property type="term" value="F:DNA binding"/>
    <property type="evidence" value="ECO:0007669"/>
    <property type="project" value="InterPro"/>
</dbReference>
<evidence type="ECO:0000256" key="3">
    <source>
        <dbReference type="ARBA" id="ARBA00023082"/>
    </source>
</evidence>
<comment type="caution">
    <text evidence="7">The sequence shown here is derived from an EMBL/GenBank/DDBJ whole genome shotgun (WGS) entry which is preliminary data.</text>
</comment>
<dbReference type="SUPFAM" id="SSF88946">
    <property type="entry name" value="Sigma2 domain of RNA polymerase sigma factors"/>
    <property type="match status" value="1"/>
</dbReference>
<keyword evidence="2" id="KW-0805">Transcription regulation</keyword>
<dbReference type="Proteomes" id="UP000528945">
    <property type="component" value="Unassembled WGS sequence"/>
</dbReference>
<feature type="domain" description="RNA polymerase sigma factor 70 region 4 type 2" evidence="6">
    <location>
        <begin position="127"/>
        <end position="177"/>
    </location>
</feature>
<dbReference type="InterPro" id="IPR007627">
    <property type="entry name" value="RNA_pol_sigma70_r2"/>
</dbReference>
<name>A0AAW3TNW8_9SPHN</name>
<keyword evidence="8" id="KW-1185">Reference proteome</keyword>
<dbReference type="InterPro" id="IPR014284">
    <property type="entry name" value="RNA_pol_sigma-70_dom"/>
</dbReference>
<dbReference type="InterPro" id="IPR013325">
    <property type="entry name" value="RNA_pol_sigma_r2"/>
</dbReference>
<proteinExistence type="inferred from homology"/>
<sequence>MARFVRIDDPHAAPMTDRPGRILALFAGQRRRLIGEAVRLTGDTASAEDIVQEAWIRLSKGAAGTRIDAPVGYVSRVVRNLALDEYRQRRRREQVTLPAPEGDRDMPDGEAVSVERALMAREELALVTAELARMPARMRRAVELHRVSGAPLREIAAELGVSVTTAHGLVTQGVERCRKCLERTRQ</sequence>
<accession>A0AAW3TNW8</accession>
<dbReference type="InterPro" id="IPR013249">
    <property type="entry name" value="RNA_pol_sigma70_r4_t2"/>
</dbReference>
<evidence type="ECO:0000313" key="7">
    <source>
        <dbReference type="EMBL" id="MBB3874299.1"/>
    </source>
</evidence>
<evidence type="ECO:0000256" key="4">
    <source>
        <dbReference type="ARBA" id="ARBA00023163"/>
    </source>
</evidence>
<protein>
    <submittedName>
        <fullName evidence="7">RNA polymerase sigma-70 factor (ECF subfamily)</fullName>
    </submittedName>
</protein>